<evidence type="ECO:0000313" key="1">
    <source>
        <dbReference type="EMBL" id="QLG43975.1"/>
    </source>
</evidence>
<organism evidence="1 2">
    <name type="scientific">Costertonia aggregata</name>
    <dbReference type="NCBI Taxonomy" id="343403"/>
    <lineage>
        <taxon>Bacteria</taxon>
        <taxon>Pseudomonadati</taxon>
        <taxon>Bacteroidota</taxon>
        <taxon>Flavobacteriia</taxon>
        <taxon>Flavobacteriales</taxon>
        <taxon>Flavobacteriaceae</taxon>
        <taxon>Costertonia</taxon>
    </lineage>
</organism>
<gene>
    <name evidence="1" type="ORF">HYG79_00955</name>
</gene>
<reference evidence="1 2" key="1">
    <citation type="journal article" date="2006" name="Int. J. Syst. Evol. Microbiol.">
        <title>Costertonia aggregata gen. nov., sp. nov., a mesophilic marine bacterium of the family Flavobacteriaceae, isolated from a mature biofilm.</title>
        <authorList>
            <person name="Kwon K.K."/>
            <person name="Lee Y.K."/>
            <person name="Lee H.K."/>
        </authorList>
    </citation>
    <scope>NUCLEOTIDE SEQUENCE [LARGE SCALE GENOMIC DNA]</scope>
    <source>
        <strain evidence="1 2">KCCM 42265</strain>
    </source>
</reference>
<dbReference type="AlphaFoldDB" id="A0A7H9AL20"/>
<protein>
    <submittedName>
        <fullName evidence="1">Uncharacterized protein</fullName>
    </submittedName>
</protein>
<keyword evidence="2" id="KW-1185">Reference proteome</keyword>
<accession>A0A7H9AL20</accession>
<name>A0A7H9AL20_9FLAO</name>
<sequence length="53" mass="6019">MPFDQIEKLNWELYNLTGFVGLNEKSPNGLYVLHFSGGHLDKDLWVSGKLALI</sequence>
<dbReference type="EMBL" id="CP058595">
    <property type="protein sequence ID" value="QLG43975.1"/>
    <property type="molecule type" value="Genomic_DNA"/>
</dbReference>
<evidence type="ECO:0000313" key="2">
    <source>
        <dbReference type="Proteomes" id="UP000509302"/>
    </source>
</evidence>
<dbReference type="RefSeq" id="WP_179240311.1">
    <property type="nucleotide sequence ID" value="NZ_CP058595.1"/>
</dbReference>
<dbReference type="KEGG" id="cagg:HYG79_00955"/>
<proteinExistence type="predicted"/>
<dbReference type="Proteomes" id="UP000509302">
    <property type="component" value="Chromosome"/>
</dbReference>